<dbReference type="GO" id="GO:0005524">
    <property type="term" value="F:ATP binding"/>
    <property type="evidence" value="ECO:0007669"/>
    <property type="project" value="InterPro"/>
</dbReference>
<dbReference type="PANTHER" id="PTHR38248:SF2">
    <property type="entry name" value="FUNK1 11"/>
    <property type="match status" value="1"/>
</dbReference>
<dbReference type="InterPro" id="IPR008266">
    <property type="entry name" value="Tyr_kinase_AS"/>
</dbReference>
<organism evidence="2 3">
    <name type="scientific">Rhodocollybia butyracea</name>
    <dbReference type="NCBI Taxonomy" id="206335"/>
    <lineage>
        <taxon>Eukaryota</taxon>
        <taxon>Fungi</taxon>
        <taxon>Dikarya</taxon>
        <taxon>Basidiomycota</taxon>
        <taxon>Agaricomycotina</taxon>
        <taxon>Agaricomycetes</taxon>
        <taxon>Agaricomycetidae</taxon>
        <taxon>Agaricales</taxon>
        <taxon>Marasmiineae</taxon>
        <taxon>Omphalotaceae</taxon>
        <taxon>Rhodocollybia</taxon>
    </lineage>
</organism>
<keyword evidence="3" id="KW-1185">Reference proteome</keyword>
<dbReference type="Pfam" id="PF17667">
    <property type="entry name" value="Pkinase_fungal"/>
    <property type="match status" value="1"/>
</dbReference>
<dbReference type="InterPro" id="IPR040976">
    <property type="entry name" value="Pkinase_fungal"/>
</dbReference>
<evidence type="ECO:0000313" key="2">
    <source>
        <dbReference type="EMBL" id="KAF9058713.1"/>
    </source>
</evidence>
<feature type="domain" description="Protein kinase" evidence="1">
    <location>
        <begin position="37"/>
        <end position="415"/>
    </location>
</feature>
<evidence type="ECO:0000259" key="1">
    <source>
        <dbReference type="PROSITE" id="PS50011"/>
    </source>
</evidence>
<dbReference type="SUPFAM" id="SSF56112">
    <property type="entry name" value="Protein kinase-like (PK-like)"/>
    <property type="match status" value="1"/>
</dbReference>
<dbReference type="Proteomes" id="UP000772434">
    <property type="component" value="Unassembled WGS sequence"/>
</dbReference>
<proteinExistence type="predicted"/>
<protein>
    <recommendedName>
        <fullName evidence="1">Protein kinase domain-containing protein</fullName>
    </recommendedName>
</protein>
<dbReference type="GO" id="GO:0004672">
    <property type="term" value="F:protein kinase activity"/>
    <property type="evidence" value="ECO:0007669"/>
    <property type="project" value="InterPro"/>
</dbReference>
<gene>
    <name evidence="2" type="ORF">BDP27DRAFT_1432398</name>
</gene>
<dbReference type="InterPro" id="IPR000719">
    <property type="entry name" value="Prot_kinase_dom"/>
</dbReference>
<dbReference type="InterPro" id="IPR011009">
    <property type="entry name" value="Kinase-like_dom_sf"/>
</dbReference>
<dbReference type="PANTHER" id="PTHR38248">
    <property type="entry name" value="FUNK1 6"/>
    <property type="match status" value="1"/>
</dbReference>
<dbReference type="PROSITE" id="PS00109">
    <property type="entry name" value="PROTEIN_KINASE_TYR"/>
    <property type="match status" value="1"/>
</dbReference>
<accession>A0A9P5TYT2</accession>
<dbReference type="Gene3D" id="1.10.510.10">
    <property type="entry name" value="Transferase(Phosphotransferase) domain 1"/>
    <property type="match status" value="1"/>
</dbReference>
<dbReference type="OrthoDB" id="5569250at2759"/>
<comment type="caution">
    <text evidence="2">The sequence shown here is derived from an EMBL/GenBank/DDBJ whole genome shotgun (WGS) entry which is preliminary data.</text>
</comment>
<dbReference type="AlphaFoldDB" id="A0A9P5TYT2"/>
<sequence>MATQIHNLTPDQLGLLPQLRASYLPPSLSTQPRQTFEELSQGLKNGSTDCLVNAEYTFEGSDGHTRTLRITAVLFRSEGIVDRMSVVLEVICICSDAEKCGWHGRSLVLKVSFPGVNREPEDKLIAKAQNTAQQKSAHWALNHLPNLLDSITLVYKDDTPQVKLREHSKAEGITGYEERAVHVAILEKLETLNTLTSMKGYAQIFYDILQIHRWLYEEAKILHRDLSPGNIMLRRIEDKIYGVLNDFDLASSIPRTGGATSNQCTGTRPYMALDLLDDDGWYFGHMYRHDLESLFYIILCFACRYEAPGKHCRDPPFSKWFTGTDADVLNAKNKFITRGQVSAIPIQRHFRFFELWLEGMFLIIRRGYRNQADYQDNQKQGVEFDQETLGGELTYQKVKTLMSSYNGEALETRWT</sequence>
<name>A0A9P5TYT2_9AGAR</name>
<evidence type="ECO:0000313" key="3">
    <source>
        <dbReference type="Proteomes" id="UP000772434"/>
    </source>
</evidence>
<dbReference type="PROSITE" id="PS50011">
    <property type="entry name" value="PROTEIN_KINASE_DOM"/>
    <property type="match status" value="1"/>
</dbReference>
<reference evidence="2" key="1">
    <citation type="submission" date="2020-11" db="EMBL/GenBank/DDBJ databases">
        <authorList>
            <consortium name="DOE Joint Genome Institute"/>
            <person name="Ahrendt S."/>
            <person name="Riley R."/>
            <person name="Andreopoulos W."/>
            <person name="Labutti K."/>
            <person name="Pangilinan J."/>
            <person name="Ruiz-Duenas F.J."/>
            <person name="Barrasa J.M."/>
            <person name="Sanchez-Garcia M."/>
            <person name="Camarero S."/>
            <person name="Miyauchi S."/>
            <person name="Serrano A."/>
            <person name="Linde D."/>
            <person name="Babiker R."/>
            <person name="Drula E."/>
            <person name="Ayuso-Fernandez I."/>
            <person name="Pacheco R."/>
            <person name="Padilla G."/>
            <person name="Ferreira P."/>
            <person name="Barriuso J."/>
            <person name="Kellner H."/>
            <person name="Castanera R."/>
            <person name="Alfaro M."/>
            <person name="Ramirez L."/>
            <person name="Pisabarro A.G."/>
            <person name="Kuo A."/>
            <person name="Tritt A."/>
            <person name="Lipzen A."/>
            <person name="He G."/>
            <person name="Yan M."/>
            <person name="Ng V."/>
            <person name="Cullen D."/>
            <person name="Martin F."/>
            <person name="Rosso M.-N."/>
            <person name="Henrissat B."/>
            <person name="Hibbett D."/>
            <person name="Martinez A.T."/>
            <person name="Grigoriev I.V."/>
        </authorList>
    </citation>
    <scope>NUCLEOTIDE SEQUENCE</scope>
    <source>
        <strain evidence="2">AH 40177</strain>
    </source>
</reference>
<dbReference type="EMBL" id="JADNRY010000357">
    <property type="protein sequence ID" value="KAF9058713.1"/>
    <property type="molecule type" value="Genomic_DNA"/>
</dbReference>